<evidence type="ECO:0000313" key="1">
    <source>
        <dbReference type="EMBL" id="ORY17880.1"/>
    </source>
</evidence>
<evidence type="ECO:0000313" key="2">
    <source>
        <dbReference type="Proteomes" id="UP000193920"/>
    </source>
</evidence>
<name>A0A1Y2A6D1_9FUNG</name>
<protein>
    <submittedName>
        <fullName evidence="1">Uncharacterized protein</fullName>
    </submittedName>
</protein>
<proteinExistence type="predicted"/>
<dbReference type="AlphaFoldDB" id="A0A1Y2A6D1"/>
<dbReference type="EMBL" id="MCOG01000323">
    <property type="protein sequence ID" value="ORY17880.1"/>
    <property type="molecule type" value="Genomic_DNA"/>
</dbReference>
<dbReference type="Proteomes" id="UP000193920">
    <property type="component" value="Unassembled WGS sequence"/>
</dbReference>
<gene>
    <name evidence="1" type="ORF">LY90DRAFT_517511</name>
</gene>
<keyword evidence="2" id="KW-1185">Reference proteome</keyword>
<reference evidence="1 2" key="1">
    <citation type="submission" date="2016-08" db="EMBL/GenBank/DDBJ databases">
        <title>A Parts List for Fungal Cellulosomes Revealed by Comparative Genomics.</title>
        <authorList>
            <consortium name="DOE Joint Genome Institute"/>
            <person name="Haitjema C.H."/>
            <person name="Gilmore S.P."/>
            <person name="Henske J.K."/>
            <person name="Solomon K.V."/>
            <person name="De Groot R."/>
            <person name="Kuo A."/>
            <person name="Mondo S.J."/>
            <person name="Salamov A.A."/>
            <person name="Labutti K."/>
            <person name="Zhao Z."/>
            <person name="Chiniquy J."/>
            <person name="Barry K."/>
            <person name="Brewer H.M."/>
            <person name="Purvine S.O."/>
            <person name="Wright A.T."/>
            <person name="Boxma B."/>
            <person name="Van Alen T."/>
            <person name="Hackstein J.H."/>
            <person name="Baker S.E."/>
            <person name="Grigoriev I.V."/>
            <person name="O'Malley M.A."/>
        </authorList>
    </citation>
    <scope>NUCLEOTIDE SEQUENCE [LARGE SCALE GENOMIC DNA]</scope>
    <source>
        <strain evidence="1 2">G1</strain>
    </source>
</reference>
<organism evidence="1 2">
    <name type="scientific">Neocallimastix californiae</name>
    <dbReference type="NCBI Taxonomy" id="1754190"/>
    <lineage>
        <taxon>Eukaryota</taxon>
        <taxon>Fungi</taxon>
        <taxon>Fungi incertae sedis</taxon>
        <taxon>Chytridiomycota</taxon>
        <taxon>Chytridiomycota incertae sedis</taxon>
        <taxon>Neocallimastigomycetes</taxon>
        <taxon>Neocallimastigales</taxon>
        <taxon>Neocallimastigaceae</taxon>
        <taxon>Neocallimastix</taxon>
    </lineage>
</organism>
<comment type="caution">
    <text evidence="1">The sequence shown here is derived from an EMBL/GenBank/DDBJ whole genome shotgun (WGS) entry which is preliminary data.</text>
</comment>
<accession>A0A1Y2A6D1</accession>
<sequence>MDELRNMLFSWQQQMVLRLKEIQTQSETRFAKIEAELSSFIPAGNQRFSEVERRVVEEENSSQASVSELRKVKEYLQQQIVERKDKEAAVYNELKKIETYLDEYQMIRKKLQ</sequence>